<reference evidence="2 3" key="1">
    <citation type="submission" date="2020-11" db="EMBL/GenBank/DDBJ databases">
        <title>Vibrio nitrifigilis sp. nov., a marine nitrogen-fixing bacterium isolated from the lagoon sediment of an islet inside an atoll.</title>
        <authorList>
            <person name="Wang L.-T."/>
            <person name="Shieh W.Y."/>
        </authorList>
    </citation>
    <scope>NUCLEOTIDE SEQUENCE [LARGE SCALE GENOMIC DNA]</scope>
    <source>
        <strain evidence="2 3">NFV-1</strain>
    </source>
</reference>
<dbReference type="SUPFAM" id="SSF143422">
    <property type="entry name" value="Transposase IS200-like"/>
    <property type="match status" value="1"/>
</dbReference>
<dbReference type="Gene3D" id="3.30.70.1290">
    <property type="entry name" value="Transposase IS200-like"/>
    <property type="match status" value="1"/>
</dbReference>
<dbReference type="SMART" id="SM01321">
    <property type="entry name" value="Y1_Tnp"/>
    <property type="match status" value="1"/>
</dbReference>
<evidence type="ECO:0000259" key="1">
    <source>
        <dbReference type="SMART" id="SM01321"/>
    </source>
</evidence>
<feature type="domain" description="Transposase IS200-like" evidence="1">
    <location>
        <begin position="12"/>
        <end position="187"/>
    </location>
</feature>
<dbReference type="PANTHER" id="PTHR34322:SF2">
    <property type="entry name" value="TRANSPOSASE IS200-LIKE DOMAIN-CONTAINING PROTEIN"/>
    <property type="match status" value="1"/>
</dbReference>
<keyword evidence="3" id="KW-1185">Reference proteome</keyword>
<dbReference type="RefSeq" id="WP_196122966.1">
    <property type="nucleotide sequence ID" value="NZ_JADPMR010000001.1"/>
</dbReference>
<evidence type="ECO:0000313" key="2">
    <source>
        <dbReference type="EMBL" id="MBF9000216.1"/>
    </source>
</evidence>
<accession>A0ABS0GCU9</accession>
<gene>
    <name evidence="2" type="ORF">I1A42_06550</name>
</gene>
<dbReference type="Proteomes" id="UP000597206">
    <property type="component" value="Unassembled WGS sequence"/>
</dbReference>
<dbReference type="InterPro" id="IPR036515">
    <property type="entry name" value="Transposase_17_sf"/>
</dbReference>
<sequence>MTIARKQQIDLTITPYYHCVSRCVRRSFLCGKDPVTNQSYEHRRHWIEQRIHQLAHIYCIDICSYSVMSNHYHLVVHINKEKAEKLTDLEVVERWSAEHKIDPLITQFKHGLPMDKHALRACMKVVELWRERLSSLSWMMKELNMSIALMANREDKCTGHFWEGRFRSHALLDETALLAAMAYVDLNPVRAGIEVTPEQSKYTSIKLRVTSLKEQVQTPTALCPFKTSQKGELTHAIPYNLRDYLELVNWIAKYQTKTDSVTLDSNLPDIFSRLDAQVMDFLNTSTQLEQKGYLWIGSQEKLSNAKRSMNKKRLLGLAV</sequence>
<comment type="caution">
    <text evidence="2">The sequence shown here is derived from an EMBL/GenBank/DDBJ whole genome shotgun (WGS) entry which is preliminary data.</text>
</comment>
<dbReference type="InterPro" id="IPR002686">
    <property type="entry name" value="Transposase_17"/>
</dbReference>
<organism evidence="2 3">
    <name type="scientific">Vibrio nitrifigilis</name>
    <dbReference type="NCBI Taxonomy" id="2789781"/>
    <lineage>
        <taxon>Bacteria</taxon>
        <taxon>Pseudomonadati</taxon>
        <taxon>Pseudomonadota</taxon>
        <taxon>Gammaproteobacteria</taxon>
        <taxon>Vibrionales</taxon>
        <taxon>Vibrionaceae</taxon>
        <taxon>Vibrio</taxon>
    </lineage>
</organism>
<evidence type="ECO:0000313" key="3">
    <source>
        <dbReference type="Proteomes" id="UP000597206"/>
    </source>
</evidence>
<dbReference type="EMBL" id="JADPMR010000001">
    <property type="protein sequence ID" value="MBF9000216.1"/>
    <property type="molecule type" value="Genomic_DNA"/>
</dbReference>
<name>A0ABS0GCU9_9VIBR</name>
<proteinExistence type="predicted"/>
<protein>
    <submittedName>
        <fullName evidence="2">Transposase</fullName>
    </submittedName>
</protein>
<dbReference type="PANTHER" id="PTHR34322">
    <property type="entry name" value="TRANSPOSASE, Y1_TNP DOMAIN-CONTAINING"/>
    <property type="match status" value="1"/>
</dbReference>